<dbReference type="OrthoDB" id="4640629at2"/>
<dbReference type="EMBL" id="LQQA01000015">
    <property type="protein sequence ID" value="ORX14571.1"/>
    <property type="molecule type" value="Genomic_DNA"/>
</dbReference>
<dbReference type="RefSeq" id="WP_085145012.1">
    <property type="nucleotide sequence ID" value="NZ_JACKUA010000026.1"/>
</dbReference>
<dbReference type="Pfam" id="PF12728">
    <property type="entry name" value="HTH_17"/>
    <property type="match status" value="1"/>
</dbReference>
<evidence type="ECO:0000259" key="2">
    <source>
        <dbReference type="Pfam" id="PF12728"/>
    </source>
</evidence>
<protein>
    <recommendedName>
        <fullName evidence="2">Helix-turn-helix domain-containing protein</fullName>
    </recommendedName>
</protein>
<gene>
    <name evidence="3" type="ORF">AWC31_25640</name>
</gene>
<dbReference type="InterPro" id="IPR041657">
    <property type="entry name" value="HTH_17"/>
</dbReference>
<sequence length="121" mass="13842">MNTDHIKQHRASSPSDTASIDAQTRRLLRVLGESALRLADGQALDDTQLAHYLSQLELTDRHEELLTVPEACNQLRISRWSFYRLIHQRSLATVTIGRRRFVARAEIDRFVLTLRHAGEAP</sequence>
<feature type="region of interest" description="Disordered" evidence="1">
    <location>
        <begin position="1"/>
        <end position="20"/>
    </location>
</feature>
<organism evidence="3 4">
    <name type="scientific">Mycolicibacterium wolinskyi</name>
    <dbReference type="NCBI Taxonomy" id="59750"/>
    <lineage>
        <taxon>Bacteria</taxon>
        <taxon>Bacillati</taxon>
        <taxon>Actinomycetota</taxon>
        <taxon>Actinomycetes</taxon>
        <taxon>Mycobacteriales</taxon>
        <taxon>Mycobacteriaceae</taxon>
        <taxon>Mycolicibacterium</taxon>
    </lineage>
</organism>
<evidence type="ECO:0000313" key="3">
    <source>
        <dbReference type="EMBL" id="ORX14571.1"/>
    </source>
</evidence>
<dbReference type="Proteomes" id="UP000193964">
    <property type="component" value="Unassembled WGS sequence"/>
</dbReference>
<accession>A0A1X2F803</accession>
<comment type="caution">
    <text evidence="3">The sequence shown here is derived from an EMBL/GenBank/DDBJ whole genome shotgun (WGS) entry which is preliminary data.</text>
</comment>
<dbReference type="GO" id="GO:0003677">
    <property type="term" value="F:DNA binding"/>
    <property type="evidence" value="ECO:0007669"/>
    <property type="project" value="InterPro"/>
</dbReference>
<dbReference type="NCBIfam" id="TIGR01764">
    <property type="entry name" value="excise"/>
    <property type="match status" value="1"/>
</dbReference>
<dbReference type="InterPro" id="IPR010093">
    <property type="entry name" value="SinI_DNA-bd"/>
</dbReference>
<evidence type="ECO:0000256" key="1">
    <source>
        <dbReference type="SAM" id="MobiDB-lite"/>
    </source>
</evidence>
<feature type="compositionally biased region" description="Polar residues" evidence="1">
    <location>
        <begin position="11"/>
        <end position="20"/>
    </location>
</feature>
<dbReference type="AlphaFoldDB" id="A0A1X2F803"/>
<proteinExistence type="predicted"/>
<evidence type="ECO:0000313" key="4">
    <source>
        <dbReference type="Proteomes" id="UP000193964"/>
    </source>
</evidence>
<feature type="domain" description="Helix-turn-helix" evidence="2">
    <location>
        <begin position="65"/>
        <end position="111"/>
    </location>
</feature>
<reference evidence="3 4" key="1">
    <citation type="submission" date="2016-01" db="EMBL/GenBank/DDBJ databases">
        <title>The new phylogeny of the genus Mycobacterium.</title>
        <authorList>
            <person name="Tarcisio F."/>
            <person name="Conor M."/>
            <person name="Antonella G."/>
            <person name="Elisabetta G."/>
            <person name="Giulia F.S."/>
            <person name="Sara T."/>
            <person name="Anna F."/>
            <person name="Clotilde B."/>
            <person name="Roberto B."/>
            <person name="Veronica D.S."/>
            <person name="Fabio R."/>
            <person name="Monica P."/>
            <person name="Olivier J."/>
            <person name="Enrico T."/>
            <person name="Nicola S."/>
        </authorList>
    </citation>
    <scope>NUCLEOTIDE SEQUENCE [LARGE SCALE GENOMIC DNA]</scope>
    <source>
        <strain evidence="3 4">ATCC 700010</strain>
    </source>
</reference>
<name>A0A1X2F803_9MYCO</name>